<proteinExistence type="predicted"/>
<accession>A0A0S4JCF1</accession>
<dbReference type="EMBL" id="CYKH01001573">
    <property type="protein sequence ID" value="CUG87682.1"/>
    <property type="molecule type" value="Genomic_DNA"/>
</dbReference>
<evidence type="ECO:0000313" key="1">
    <source>
        <dbReference type="EMBL" id="CUG87682.1"/>
    </source>
</evidence>
<name>A0A0S4JCF1_BODSA</name>
<evidence type="ECO:0000313" key="2">
    <source>
        <dbReference type="Proteomes" id="UP000051952"/>
    </source>
</evidence>
<reference evidence="2" key="1">
    <citation type="submission" date="2015-09" db="EMBL/GenBank/DDBJ databases">
        <authorList>
            <consortium name="Pathogen Informatics"/>
        </authorList>
    </citation>
    <scope>NUCLEOTIDE SEQUENCE [LARGE SCALE GENOMIC DNA]</scope>
    <source>
        <strain evidence="2">Lake Konstanz</strain>
    </source>
</reference>
<keyword evidence="2" id="KW-1185">Reference proteome</keyword>
<dbReference type="VEuPathDB" id="TriTrypDB:BSAL_11425"/>
<organism evidence="1 2">
    <name type="scientific">Bodo saltans</name>
    <name type="common">Flagellated protozoan</name>
    <dbReference type="NCBI Taxonomy" id="75058"/>
    <lineage>
        <taxon>Eukaryota</taxon>
        <taxon>Discoba</taxon>
        <taxon>Euglenozoa</taxon>
        <taxon>Kinetoplastea</taxon>
        <taxon>Metakinetoplastina</taxon>
        <taxon>Eubodonida</taxon>
        <taxon>Bodonidae</taxon>
        <taxon>Bodo</taxon>
    </lineage>
</organism>
<dbReference type="AlphaFoldDB" id="A0A0S4JCF1"/>
<gene>
    <name evidence="1" type="ORF">BSAL_11425</name>
</gene>
<protein>
    <submittedName>
        <fullName evidence="1">Uncharacterized protein</fullName>
    </submittedName>
</protein>
<sequence length="98" mass="10662">MIRYVALTINATKAAKVQQLLSGSPQVQLISMPAQAVQVMETVAIAISLYPSEDLHRWSRAAMGIDDDDQQPKEELALFVPPSQSAFLQSLLPIDGTP</sequence>
<dbReference type="Proteomes" id="UP000051952">
    <property type="component" value="Unassembled WGS sequence"/>
</dbReference>